<dbReference type="SUPFAM" id="SSF53098">
    <property type="entry name" value="Ribonuclease H-like"/>
    <property type="match status" value="1"/>
</dbReference>
<proteinExistence type="predicted"/>
<dbReference type="GO" id="GO:0003676">
    <property type="term" value="F:nucleic acid binding"/>
    <property type="evidence" value="ECO:0007669"/>
    <property type="project" value="InterPro"/>
</dbReference>
<keyword evidence="3" id="KW-1185">Reference proteome</keyword>
<reference evidence="2" key="1">
    <citation type="journal article" date="2023" name="Plant J.">
        <title>Genome sequences and population genomics provide insights into the demographic history, inbreeding, and mutation load of two 'living fossil' tree species of Dipteronia.</title>
        <authorList>
            <person name="Feng Y."/>
            <person name="Comes H.P."/>
            <person name="Chen J."/>
            <person name="Zhu S."/>
            <person name="Lu R."/>
            <person name="Zhang X."/>
            <person name="Li P."/>
            <person name="Qiu J."/>
            <person name="Olsen K.M."/>
            <person name="Qiu Y."/>
        </authorList>
    </citation>
    <scope>NUCLEOTIDE SEQUENCE</scope>
    <source>
        <strain evidence="2">KIB01</strain>
    </source>
</reference>
<evidence type="ECO:0000259" key="1">
    <source>
        <dbReference type="Pfam" id="PF13456"/>
    </source>
</evidence>
<dbReference type="InterPro" id="IPR036397">
    <property type="entry name" value="RNaseH_sf"/>
</dbReference>
<dbReference type="Gene3D" id="3.30.420.10">
    <property type="entry name" value="Ribonuclease H-like superfamily/Ribonuclease H"/>
    <property type="match status" value="1"/>
</dbReference>
<dbReference type="CDD" id="cd06222">
    <property type="entry name" value="RNase_H_like"/>
    <property type="match status" value="1"/>
</dbReference>
<dbReference type="PANTHER" id="PTHR47723:SF22">
    <property type="entry name" value="RNASE H TYPE-1 DOMAIN-CONTAINING PROTEIN"/>
    <property type="match status" value="1"/>
</dbReference>
<dbReference type="Proteomes" id="UP001280121">
    <property type="component" value="Unassembled WGS sequence"/>
</dbReference>
<name>A0AAD9X435_9ROSI</name>
<accession>A0AAD9X435</accession>
<dbReference type="InterPro" id="IPR044730">
    <property type="entry name" value="RNase_H-like_dom_plant"/>
</dbReference>
<gene>
    <name evidence="2" type="ORF">Ddye_012253</name>
</gene>
<dbReference type="PANTHER" id="PTHR47723">
    <property type="entry name" value="OS05G0353850 PROTEIN"/>
    <property type="match status" value="1"/>
</dbReference>
<dbReference type="InterPro" id="IPR012337">
    <property type="entry name" value="RNaseH-like_sf"/>
</dbReference>
<dbReference type="AlphaFoldDB" id="A0AAD9X435"/>
<protein>
    <recommendedName>
        <fullName evidence="1">RNase H type-1 domain-containing protein</fullName>
    </recommendedName>
</protein>
<dbReference type="EMBL" id="JANJYI010000004">
    <property type="protein sequence ID" value="KAK2652397.1"/>
    <property type="molecule type" value="Genomic_DNA"/>
</dbReference>
<dbReference type="InterPro" id="IPR053151">
    <property type="entry name" value="RNase_H-like"/>
</dbReference>
<comment type="caution">
    <text evidence="2">The sequence shown here is derived from an EMBL/GenBank/DDBJ whole genome shotgun (WGS) entry which is preliminary data.</text>
</comment>
<dbReference type="InterPro" id="IPR002156">
    <property type="entry name" value="RNaseH_domain"/>
</dbReference>
<sequence length="428" mass="49544">MPTGVAQKIERLQKEFYWGDGIEKRKIHTVNWATHSLWKKVFCTKYGVKWSELQWQWFHSNQDSAFVKSIHKLFKIESPYAFALKEGIQIVIGCGDRANFWEDIRWDSNPLKEAFPRIYALSLKKGALDSLKIRNCIHDTIAWSFGTKVVYSIHSFRKCLESSRVDNKCNYKLIWNGFFHPKVEVFVPLKLWTVCMSWWEVHCRHSYDERTIWESRNQSIFNNKETIVECTLDMIKCRVGWWFKYYRNNSQDSVTNIMLNLKDLCKDKVVIKRSIITNWSHPYVNGLKFNVDGSARGKTSPAGIGGVLRDSSGKILCVFFHFIGIEDSNSTDIIAIHRANELCASMSEFVGKAIVMASDSKTTVSWANNSDYISNFKYIDIIYDIRVFLKFLGNTTVVFNPRSSNSFANNLAKSGSNKDGDKLEWSLN</sequence>
<evidence type="ECO:0000313" key="2">
    <source>
        <dbReference type="EMBL" id="KAK2652397.1"/>
    </source>
</evidence>
<dbReference type="Pfam" id="PF13456">
    <property type="entry name" value="RVT_3"/>
    <property type="match status" value="1"/>
</dbReference>
<dbReference type="GO" id="GO:0004523">
    <property type="term" value="F:RNA-DNA hybrid ribonuclease activity"/>
    <property type="evidence" value="ECO:0007669"/>
    <property type="project" value="InterPro"/>
</dbReference>
<feature type="domain" description="RNase H type-1" evidence="1">
    <location>
        <begin position="290"/>
        <end position="414"/>
    </location>
</feature>
<organism evidence="2 3">
    <name type="scientific">Dipteronia dyeriana</name>
    <dbReference type="NCBI Taxonomy" id="168575"/>
    <lineage>
        <taxon>Eukaryota</taxon>
        <taxon>Viridiplantae</taxon>
        <taxon>Streptophyta</taxon>
        <taxon>Embryophyta</taxon>
        <taxon>Tracheophyta</taxon>
        <taxon>Spermatophyta</taxon>
        <taxon>Magnoliopsida</taxon>
        <taxon>eudicotyledons</taxon>
        <taxon>Gunneridae</taxon>
        <taxon>Pentapetalae</taxon>
        <taxon>rosids</taxon>
        <taxon>malvids</taxon>
        <taxon>Sapindales</taxon>
        <taxon>Sapindaceae</taxon>
        <taxon>Hippocastanoideae</taxon>
        <taxon>Acereae</taxon>
        <taxon>Dipteronia</taxon>
    </lineage>
</organism>
<evidence type="ECO:0000313" key="3">
    <source>
        <dbReference type="Proteomes" id="UP001280121"/>
    </source>
</evidence>